<dbReference type="Gene3D" id="2.60.40.10">
    <property type="entry name" value="Immunoglobulins"/>
    <property type="match status" value="1"/>
</dbReference>
<protein>
    <submittedName>
        <fullName evidence="2">Beta-galactosidase</fullName>
    </submittedName>
</protein>
<dbReference type="InterPro" id="IPR051913">
    <property type="entry name" value="GH2_Domain-Containing"/>
</dbReference>
<comment type="caution">
    <text evidence="2">The sequence shown here is derived from an EMBL/GenBank/DDBJ whole genome shotgun (WGS) entry which is preliminary data.</text>
</comment>
<gene>
    <name evidence="2" type="ORF">OBE_13139</name>
</gene>
<feature type="non-terminal residue" evidence="2">
    <location>
        <position position="1"/>
    </location>
</feature>
<dbReference type="Gene3D" id="3.20.20.80">
    <property type="entry name" value="Glycosidases"/>
    <property type="match status" value="1"/>
</dbReference>
<organism evidence="2">
    <name type="scientific">human gut metagenome</name>
    <dbReference type="NCBI Taxonomy" id="408170"/>
    <lineage>
        <taxon>unclassified sequences</taxon>
        <taxon>metagenomes</taxon>
        <taxon>organismal metagenomes</taxon>
    </lineage>
</organism>
<reference evidence="2" key="1">
    <citation type="journal article" date="2013" name="Environ. Microbiol.">
        <title>Microbiota from the distal guts of lean and obese adolescents exhibit partial functional redundancy besides clear differences in community structure.</title>
        <authorList>
            <person name="Ferrer M."/>
            <person name="Ruiz A."/>
            <person name="Lanza F."/>
            <person name="Haange S.B."/>
            <person name="Oberbach A."/>
            <person name="Till H."/>
            <person name="Bargiela R."/>
            <person name="Campoy C."/>
            <person name="Segura M.T."/>
            <person name="Richter M."/>
            <person name="von Bergen M."/>
            <person name="Seifert J."/>
            <person name="Suarez A."/>
        </authorList>
    </citation>
    <scope>NUCLEOTIDE SEQUENCE</scope>
</reference>
<sequence>RDQGGEPGMNHKGLVTFDRKTKKDSFYLYKAWWSDEAFVHICSKRFVERTGSTATVKVYSNQSTVALYVNGNKVGEQTGEHVFTFKVPLNGELHIQAVAGDRTDESVIRHVDTPNPEYKLHKTKSKSANWV</sequence>
<dbReference type="PANTHER" id="PTHR42732">
    <property type="entry name" value="BETA-GALACTOSIDASE"/>
    <property type="match status" value="1"/>
</dbReference>
<proteinExistence type="predicted"/>
<dbReference type="InterPro" id="IPR013783">
    <property type="entry name" value="Ig-like_fold"/>
</dbReference>
<evidence type="ECO:0000259" key="1">
    <source>
        <dbReference type="Pfam" id="PF22820"/>
    </source>
</evidence>
<name>K1SF93_9ZZZZ</name>
<dbReference type="Pfam" id="PF22820">
    <property type="entry name" value="TcaA_3rd_4th"/>
    <property type="match status" value="1"/>
</dbReference>
<dbReference type="InterPro" id="IPR054530">
    <property type="entry name" value="TcaA_4th"/>
</dbReference>
<dbReference type="PANTHER" id="PTHR42732:SF1">
    <property type="entry name" value="BETA-MANNOSIDASE"/>
    <property type="match status" value="1"/>
</dbReference>
<dbReference type="AlphaFoldDB" id="K1SF93"/>
<evidence type="ECO:0000313" key="2">
    <source>
        <dbReference type="EMBL" id="EKC52340.1"/>
    </source>
</evidence>
<dbReference type="EMBL" id="AJWZ01009075">
    <property type="protein sequence ID" value="EKC52340.1"/>
    <property type="molecule type" value="Genomic_DNA"/>
</dbReference>
<accession>K1SF93</accession>
<feature type="domain" description="TcaA 4th" evidence="1">
    <location>
        <begin position="54"/>
        <end position="99"/>
    </location>
</feature>